<name>A0A517TUZ4_9BACT</name>
<dbReference type="KEGG" id="llh:I41_13760"/>
<feature type="region of interest" description="Disordered" evidence="1">
    <location>
        <begin position="34"/>
        <end position="66"/>
    </location>
</feature>
<keyword evidence="4" id="KW-1185">Reference proteome</keyword>
<reference evidence="3 4" key="1">
    <citation type="submission" date="2019-02" db="EMBL/GenBank/DDBJ databases">
        <title>Deep-cultivation of Planctomycetes and their phenomic and genomic characterization uncovers novel biology.</title>
        <authorList>
            <person name="Wiegand S."/>
            <person name="Jogler M."/>
            <person name="Boedeker C."/>
            <person name="Pinto D."/>
            <person name="Vollmers J."/>
            <person name="Rivas-Marin E."/>
            <person name="Kohn T."/>
            <person name="Peeters S.H."/>
            <person name="Heuer A."/>
            <person name="Rast P."/>
            <person name="Oberbeckmann S."/>
            <person name="Bunk B."/>
            <person name="Jeske O."/>
            <person name="Meyerdierks A."/>
            <person name="Storesund J.E."/>
            <person name="Kallscheuer N."/>
            <person name="Luecker S."/>
            <person name="Lage O.M."/>
            <person name="Pohl T."/>
            <person name="Merkel B.J."/>
            <person name="Hornburger P."/>
            <person name="Mueller R.-W."/>
            <person name="Bruemmer F."/>
            <person name="Labrenz M."/>
            <person name="Spormann A.M."/>
            <person name="Op den Camp H."/>
            <person name="Overmann J."/>
            <person name="Amann R."/>
            <person name="Jetten M.S.M."/>
            <person name="Mascher T."/>
            <person name="Medema M.H."/>
            <person name="Devos D.P."/>
            <person name="Kaster A.-K."/>
            <person name="Ovreas L."/>
            <person name="Rohde M."/>
            <person name="Galperin M.Y."/>
            <person name="Jogler C."/>
        </authorList>
    </citation>
    <scope>NUCLEOTIDE SEQUENCE [LARGE SCALE GENOMIC DNA]</scope>
    <source>
        <strain evidence="3 4">I41</strain>
    </source>
</reference>
<evidence type="ECO:0000256" key="1">
    <source>
        <dbReference type="SAM" id="MobiDB-lite"/>
    </source>
</evidence>
<keyword evidence="2" id="KW-0472">Membrane</keyword>
<sequence length="189" mass="20045">MASFQVESRCPACGILFSIPLTLAGKIVSCPGCKNEFQSPPPPPPGTGPPPPPRQSEPDWSDYSPPQFDSSQFDDMVRKGKEHATAAAKFVFEPSKKTQAADNWGTAGTVAGAMSMGLLTVGLCFTPMSCLAVPVSLGGFVAALFSTNAKLRKIGIIANGIVLVLSLLIVLWMGLRLANIGNDLDRHRF</sequence>
<feature type="compositionally biased region" description="Pro residues" evidence="1">
    <location>
        <begin position="39"/>
        <end position="55"/>
    </location>
</feature>
<feature type="transmembrane region" description="Helical" evidence="2">
    <location>
        <begin position="156"/>
        <end position="175"/>
    </location>
</feature>
<evidence type="ECO:0000313" key="4">
    <source>
        <dbReference type="Proteomes" id="UP000317909"/>
    </source>
</evidence>
<gene>
    <name evidence="3" type="ORF">I41_13760</name>
</gene>
<proteinExistence type="predicted"/>
<dbReference type="Proteomes" id="UP000317909">
    <property type="component" value="Chromosome"/>
</dbReference>
<evidence type="ECO:0000313" key="3">
    <source>
        <dbReference type="EMBL" id="QDT72206.1"/>
    </source>
</evidence>
<dbReference type="EMBL" id="CP036339">
    <property type="protein sequence ID" value="QDT72206.1"/>
    <property type="molecule type" value="Genomic_DNA"/>
</dbReference>
<organism evidence="3 4">
    <name type="scientific">Lacipirellula limnantheis</name>
    <dbReference type="NCBI Taxonomy" id="2528024"/>
    <lineage>
        <taxon>Bacteria</taxon>
        <taxon>Pseudomonadati</taxon>
        <taxon>Planctomycetota</taxon>
        <taxon>Planctomycetia</taxon>
        <taxon>Pirellulales</taxon>
        <taxon>Lacipirellulaceae</taxon>
        <taxon>Lacipirellula</taxon>
    </lineage>
</organism>
<feature type="transmembrane region" description="Helical" evidence="2">
    <location>
        <begin position="118"/>
        <end position="144"/>
    </location>
</feature>
<accession>A0A517TUZ4</accession>
<dbReference type="AlphaFoldDB" id="A0A517TUZ4"/>
<protein>
    <submittedName>
        <fullName evidence="3">Uncharacterized protein</fullName>
    </submittedName>
</protein>
<keyword evidence="2" id="KW-1133">Transmembrane helix</keyword>
<keyword evidence="2" id="KW-0812">Transmembrane</keyword>
<evidence type="ECO:0000256" key="2">
    <source>
        <dbReference type="SAM" id="Phobius"/>
    </source>
</evidence>